<dbReference type="SUPFAM" id="SSF52172">
    <property type="entry name" value="CheY-like"/>
    <property type="match status" value="1"/>
</dbReference>
<dbReference type="Gene3D" id="3.30.565.10">
    <property type="entry name" value="Histidine kinase-like ATPase, C-terminal domain"/>
    <property type="match status" value="1"/>
</dbReference>
<comment type="catalytic activity">
    <reaction evidence="1">
        <text>ATP + protein L-histidine = ADP + protein N-phospho-L-histidine.</text>
        <dbReference type="EC" id="2.7.13.3"/>
    </reaction>
</comment>
<dbReference type="PROSITE" id="PS50109">
    <property type="entry name" value="HIS_KIN"/>
    <property type="match status" value="1"/>
</dbReference>
<dbReference type="PRINTS" id="PR00344">
    <property type="entry name" value="BCTRLSENSOR"/>
</dbReference>
<dbReference type="InterPro" id="IPR013655">
    <property type="entry name" value="PAS_fold_3"/>
</dbReference>
<dbReference type="PROSITE" id="PS50112">
    <property type="entry name" value="PAS"/>
    <property type="match status" value="1"/>
</dbReference>
<dbReference type="SMART" id="SM00387">
    <property type="entry name" value="HATPase_c"/>
    <property type="match status" value="1"/>
</dbReference>
<dbReference type="Gene3D" id="3.30.450.40">
    <property type="match status" value="1"/>
</dbReference>
<evidence type="ECO:0000313" key="14">
    <source>
        <dbReference type="EMBL" id="AWB68836.1"/>
    </source>
</evidence>
<feature type="domain" description="Histidine kinase" evidence="10">
    <location>
        <begin position="458"/>
        <end position="679"/>
    </location>
</feature>
<dbReference type="InterPro" id="IPR003661">
    <property type="entry name" value="HisK_dim/P_dom"/>
</dbReference>
<keyword evidence="3 9" id="KW-0597">Phosphoprotein</keyword>
<reference evidence="14 15" key="1">
    <citation type="submission" date="2018-01" db="EMBL/GenBank/DDBJ databases">
        <title>Genome sequence of a Cantenovulum-like bacteria.</title>
        <authorList>
            <person name="Tan W.R."/>
            <person name="Lau N.-S."/>
            <person name="Go F."/>
            <person name="Amirul A.-A.A."/>
        </authorList>
    </citation>
    <scope>NUCLEOTIDE SEQUENCE [LARGE SCALE GENOMIC DNA]</scope>
    <source>
        <strain evidence="14 15">CCB-QB4</strain>
    </source>
</reference>
<dbReference type="InterPro" id="IPR001789">
    <property type="entry name" value="Sig_transdc_resp-reg_receiver"/>
</dbReference>
<dbReference type="NCBIfam" id="TIGR00229">
    <property type="entry name" value="sensory_box"/>
    <property type="match status" value="1"/>
</dbReference>
<dbReference type="PANTHER" id="PTHR43065:SF46">
    <property type="entry name" value="C4-DICARBOXYLATE TRANSPORT SENSOR PROTEIN DCTB"/>
    <property type="match status" value="1"/>
</dbReference>
<evidence type="ECO:0000256" key="3">
    <source>
        <dbReference type="ARBA" id="ARBA00022553"/>
    </source>
</evidence>
<evidence type="ECO:0000259" key="11">
    <source>
        <dbReference type="PROSITE" id="PS50110"/>
    </source>
</evidence>
<gene>
    <name evidence="14" type="ORF">C2869_21605</name>
</gene>
<keyword evidence="5" id="KW-0547">Nucleotide-binding</keyword>
<evidence type="ECO:0000256" key="1">
    <source>
        <dbReference type="ARBA" id="ARBA00000085"/>
    </source>
</evidence>
<dbReference type="InterPro" id="IPR004358">
    <property type="entry name" value="Sig_transdc_His_kin-like_C"/>
</dbReference>
<dbReference type="SMART" id="SM00448">
    <property type="entry name" value="REC"/>
    <property type="match status" value="1"/>
</dbReference>
<dbReference type="InterPro" id="IPR000700">
    <property type="entry name" value="PAS-assoc_C"/>
</dbReference>
<feature type="modified residue" description="4-aspartylphosphate" evidence="9">
    <location>
        <position position="749"/>
    </location>
</feature>
<accession>A0A2S0VX82</accession>
<dbReference type="InterPro" id="IPR013767">
    <property type="entry name" value="PAS_fold"/>
</dbReference>
<dbReference type="SUPFAM" id="SSF47384">
    <property type="entry name" value="Homodimeric domain of signal transducing histidine kinase"/>
    <property type="match status" value="1"/>
</dbReference>
<evidence type="ECO:0000313" key="15">
    <source>
        <dbReference type="Proteomes" id="UP000244441"/>
    </source>
</evidence>
<dbReference type="InterPro" id="IPR003018">
    <property type="entry name" value="GAF"/>
</dbReference>
<dbReference type="GO" id="GO:0006355">
    <property type="term" value="P:regulation of DNA-templated transcription"/>
    <property type="evidence" value="ECO:0007669"/>
    <property type="project" value="InterPro"/>
</dbReference>
<dbReference type="OrthoDB" id="9772100at2"/>
<name>A0A2S0VX82_9ALTE</name>
<evidence type="ECO:0000256" key="4">
    <source>
        <dbReference type="ARBA" id="ARBA00022679"/>
    </source>
</evidence>
<dbReference type="Pfam" id="PF00512">
    <property type="entry name" value="HisKA"/>
    <property type="match status" value="1"/>
</dbReference>
<dbReference type="KEGG" id="cate:C2869_21605"/>
<dbReference type="GO" id="GO:0005524">
    <property type="term" value="F:ATP binding"/>
    <property type="evidence" value="ECO:0007669"/>
    <property type="project" value="UniProtKB-KW"/>
</dbReference>
<dbReference type="SUPFAM" id="SSF55874">
    <property type="entry name" value="ATPase domain of HSP90 chaperone/DNA topoisomerase II/histidine kinase"/>
    <property type="match status" value="1"/>
</dbReference>
<dbReference type="InterPro" id="IPR029016">
    <property type="entry name" value="GAF-like_dom_sf"/>
</dbReference>
<evidence type="ECO:0000256" key="9">
    <source>
        <dbReference type="PROSITE-ProRule" id="PRU00169"/>
    </source>
</evidence>
<keyword evidence="8" id="KW-0902">Two-component regulatory system</keyword>
<dbReference type="Pfam" id="PF02518">
    <property type="entry name" value="HATPase_c"/>
    <property type="match status" value="1"/>
</dbReference>
<evidence type="ECO:0000256" key="7">
    <source>
        <dbReference type="ARBA" id="ARBA00022840"/>
    </source>
</evidence>
<dbReference type="InterPro" id="IPR000014">
    <property type="entry name" value="PAS"/>
</dbReference>
<dbReference type="Pfam" id="PF00989">
    <property type="entry name" value="PAS"/>
    <property type="match status" value="1"/>
</dbReference>
<dbReference type="EC" id="2.7.13.3" evidence="2"/>
<dbReference type="EMBL" id="CP026604">
    <property type="protein sequence ID" value="AWB68836.1"/>
    <property type="molecule type" value="Genomic_DNA"/>
</dbReference>
<dbReference type="Gene3D" id="3.30.450.20">
    <property type="entry name" value="PAS domain"/>
    <property type="match status" value="2"/>
</dbReference>
<feature type="domain" description="PAS" evidence="12">
    <location>
        <begin position="316"/>
        <end position="386"/>
    </location>
</feature>
<proteinExistence type="predicted"/>
<dbReference type="Proteomes" id="UP000244441">
    <property type="component" value="Chromosome"/>
</dbReference>
<dbReference type="InterPro" id="IPR036890">
    <property type="entry name" value="HATPase_C_sf"/>
</dbReference>
<keyword evidence="15" id="KW-1185">Reference proteome</keyword>
<organism evidence="14 15">
    <name type="scientific">Saccharobesus litoralis</name>
    <dbReference type="NCBI Taxonomy" id="2172099"/>
    <lineage>
        <taxon>Bacteria</taxon>
        <taxon>Pseudomonadati</taxon>
        <taxon>Pseudomonadota</taxon>
        <taxon>Gammaproteobacteria</taxon>
        <taxon>Alteromonadales</taxon>
        <taxon>Alteromonadaceae</taxon>
        <taxon>Saccharobesus</taxon>
    </lineage>
</organism>
<dbReference type="Gene3D" id="1.10.287.130">
    <property type="match status" value="1"/>
</dbReference>
<dbReference type="SMART" id="SM00091">
    <property type="entry name" value="PAS"/>
    <property type="match status" value="2"/>
</dbReference>
<dbReference type="InterPro" id="IPR005467">
    <property type="entry name" value="His_kinase_dom"/>
</dbReference>
<keyword evidence="4" id="KW-0808">Transferase</keyword>
<dbReference type="InterPro" id="IPR035965">
    <property type="entry name" value="PAS-like_dom_sf"/>
</dbReference>
<evidence type="ECO:0000259" key="12">
    <source>
        <dbReference type="PROSITE" id="PS50112"/>
    </source>
</evidence>
<dbReference type="Pfam" id="PF00072">
    <property type="entry name" value="Response_reg"/>
    <property type="match status" value="1"/>
</dbReference>
<dbReference type="CDD" id="cd17546">
    <property type="entry name" value="REC_hyHK_CKI1_RcsC-like"/>
    <property type="match status" value="1"/>
</dbReference>
<protein>
    <recommendedName>
        <fullName evidence="2">histidine kinase</fullName>
        <ecNumber evidence="2">2.7.13.3</ecNumber>
    </recommendedName>
</protein>
<feature type="domain" description="Response regulatory" evidence="11">
    <location>
        <begin position="700"/>
        <end position="814"/>
    </location>
</feature>
<dbReference type="RefSeq" id="WP_108604889.1">
    <property type="nucleotide sequence ID" value="NZ_CP026604.1"/>
</dbReference>
<evidence type="ECO:0000256" key="6">
    <source>
        <dbReference type="ARBA" id="ARBA00022777"/>
    </source>
</evidence>
<keyword evidence="6" id="KW-0418">Kinase</keyword>
<sequence>MDTQTAYQVLRSITQAQETFLQTESAVQAFSHLLDSMMTLSESRYGFIGRVSIRNEEAKIQLLAELHAGLTNEIKSSECLDQLQVNLDFGCILAETLKQQEFQSQEQPQTTIHTQVFPDDAPPIERLLVFPIIAKNKALGLLVLTNSPTPYSSHFINALQDHQNSIAHLLYVAKLTNLHGATQAQLNITELRLRQSQKIAKVGSWERDIDHERVIWSDELYRIYDYSPDKVKASFVAELNRLHPTDKELYITAYREALNGAGLDIYYRIKSSTGQIKTLHNIAEFQIDKTTGQKKLLGLVQDVTGQVAVQTQLSHSQINFRSIIETIPVPIVALDASLNIRLFNHAAEHSFAYQQNHVVGKSIQSLLTDDSFEILASVATDFINKGNKTQSYELEGLSSDGNLIPIKATLAPVKRLDKANASDLVFIGIFYDLTEMRIAEQILHRSSKMDALGHMAGGIAHDFNNILNIVSGHLEILEMQQADNEKVTKRVSSALKGIERGNQLTAKLSRLSRIDHNDNQPTRLSKEINDIKDLLTESVHRKVALKFNLQSNQWINLDIGNFTDVLINLCINANDAMSEGGEITISTEDIQITEDSQFDTSMPLGSYILLQIQDNGCGMPDDVKEHIFDPFFTTKAKSKGTGLGLSLTYNFVKSSNGFIFVTSTPDIGSTFSLYFPIIQLNQQHTSNQLNNEDNACHGKKVLLVDDETAITKLLSTFMQHYGLDVHAVHSGEEALIELDQNSYDLMLSDITMPGEIDGINLTIKTRQNLPKLPIILMSGNLNDSRLEQAELASVPLLGKPFKKKELLEIINRVFRAREIG</sequence>
<evidence type="ECO:0000259" key="13">
    <source>
        <dbReference type="PROSITE" id="PS50113"/>
    </source>
</evidence>
<evidence type="ECO:0000259" key="10">
    <source>
        <dbReference type="PROSITE" id="PS50109"/>
    </source>
</evidence>
<dbReference type="Pfam" id="PF08447">
    <property type="entry name" value="PAS_3"/>
    <property type="match status" value="1"/>
</dbReference>
<dbReference type="InterPro" id="IPR011006">
    <property type="entry name" value="CheY-like_superfamily"/>
</dbReference>
<feature type="domain" description="PAC" evidence="13">
    <location>
        <begin position="390"/>
        <end position="445"/>
    </location>
</feature>
<evidence type="ECO:0000256" key="8">
    <source>
        <dbReference type="ARBA" id="ARBA00023012"/>
    </source>
</evidence>
<dbReference type="SMART" id="SM00388">
    <property type="entry name" value="HisKA"/>
    <property type="match status" value="1"/>
</dbReference>
<dbReference type="Pfam" id="PF13185">
    <property type="entry name" value="GAF_2"/>
    <property type="match status" value="1"/>
</dbReference>
<evidence type="ECO:0000256" key="2">
    <source>
        <dbReference type="ARBA" id="ARBA00012438"/>
    </source>
</evidence>
<dbReference type="PROSITE" id="PS50113">
    <property type="entry name" value="PAC"/>
    <property type="match status" value="1"/>
</dbReference>
<dbReference type="AlphaFoldDB" id="A0A2S0VX82"/>
<dbReference type="CDD" id="cd00130">
    <property type="entry name" value="PAS"/>
    <property type="match status" value="1"/>
</dbReference>
<dbReference type="GO" id="GO:0000155">
    <property type="term" value="F:phosphorelay sensor kinase activity"/>
    <property type="evidence" value="ECO:0007669"/>
    <property type="project" value="InterPro"/>
</dbReference>
<dbReference type="PROSITE" id="PS50110">
    <property type="entry name" value="RESPONSE_REGULATORY"/>
    <property type="match status" value="1"/>
</dbReference>
<dbReference type="SUPFAM" id="SSF55785">
    <property type="entry name" value="PYP-like sensor domain (PAS domain)"/>
    <property type="match status" value="2"/>
</dbReference>
<dbReference type="Gene3D" id="3.40.50.2300">
    <property type="match status" value="1"/>
</dbReference>
<dbReference type="InterPro" id="IPR036097">
    <property type="entry name" value="HisK_dim/P_sf"/>
</dbReference>
<dbReference type="InterPro" id="IPR003594">
    <property type="entry name" value="HATPase_dom"/>
</dbReference>
<evidence type="ECO:0000256" key="5">
    <source>
        <dbReference type="ARBA" id="ARBA00022741"/>
    </source>
</evidence>
<keyword evidence="7" id="KW-0067">ATP-binding</keyword>
<dbReference type="PANTHER" id="PTHR43065">
    <property type="entry name" value="SENSOR HISTIDINE KINASE"/>
    <property type="match status" value="1"/>
</dbReference>